<dbReference type="EMBL" id="JAHVHU010000004">
    <property type="protein sequence ID" value="MBY5957207.1"/>
    <property type="molecule type" value="Genomic_DNA"/>
</dbReference>
<organism evidence="9 10">
    <name type="scientific">Membranihabitans marinus</name>
    <dbReference type="NCBI Taxonomy" id="1227546"/>
    <lineage>
        <taxon>Bacteria</taxon>
        <taxon>Pseudomonadati</taxon>
        <taxon>Bacteroidota</taxon>
        <taxon>Saprospiria</taxon>
        <taxon>Saprospirales</taxon>
        <taxon>Saprospiraceae</taxon>
        <taxon>Membranihabitans</taxon>
    </lineage>
</organism>
<feature type="transmembrane region" description="Helical" evidence="6">
    <location>
        <begin position="6"/>
        <end position="27"/>
    </location>
</feature>
<dbReference type="InterPro" id="IPR004477">
    <property type="entry name" value="ComEC_N"/>
</dbReference>
<evidence type="ECO:0000313" key="9">
    <source>
        <dbReference type="EMBL" id="MBY5957207.1"/>
    </source>
</evidence>
<dbReference type="Proteomes" id="UP000753961">
    <property type="component" value="Unassembled WGS sequence"/>
</dbReference>
<comment type="subcellular location">
    <subcellularLocation>
        <location evidence="1">Cell membrane</location>
        <topology evidence="1">Multi-pass membrane protein</topology>
    </subcellularLocation>
</comment>
<evidence type="ECO:0000256" key="3">
    <source>
        <dbReference type="ARBA" id="ARBA00022692"/>
    </source>
</evidence>
<name>A0A953L625_9BACT</name>
<reference evidence="9" key="1">
    <citation type="submission" date="2021-06" db="EMBL/GenBank/DDBJ databases">
        <title>44 bacteria genomes isolated from Dapeng, Shenzhen.</title>
        <authorList>
            <person name="Zheng W."/>
            <person name="Yu S."/>
            <person name="Huang Y."/>
        </authorList>
    </citation>
    <scope>NUCLEOTIDE SEQUENCE</scope>
    <source>
        <strain evidence="9">DP5N28-2</strain>
    </source>
</reference>
<evidence type="ECO:0000256" key="6">
    <source>
        <dbReference type="SAM" id="Phobius"/>
    </source>
</evidence>
<dbReference type="NCBIfam" id="TIGR00360">
    <property type="entry name" value="ComEC_N-term"/>
    <property type="match status" value="1"/>
</dbReference>
<feature type="transmembrane region" description="Helical" evidence="6">
    <location>
        <begin position="247"/>
        <end position="270"/>
    </location>
</feature>
<gene>
    <name evidence="9" type="ORF">KUV50_03605</name>
</gene>
<feature type="transmembrane region" description="Helical" evidence="6">
    <location>
        <begin position="413"/>
        <end position="439"/>
    </location>
</feature>
<keyword evidence="4 6" id="KW-1133">Transmembrane helix</keyword>
<evidence type="ECO:0000313" key="10">
    <source>
        <dbReference type="Proteomes" id="UP000753961"/>
    </source>
</evidence>
<keyword evidence="3 6" id="KW-0812">Transmembrane</keyword>
<keyword evidence="5 6" id="KW-0472">Membrane</keyword>
<keyword evidence="2" id="KW-1003">Cell membrane</keyword>
<feature type="transmembrane region" description="Helical" evidence="6">
    <location>
        <begin position="349"/>
        <end position="366"/>
    </location>
</feature>
<dbReference type="GO" id="GO:0005886">
    <property type="term" value="C:plasma membrane"/>
    <property type="evidence" value="ECO:0007669"/>
    <property type="project" value="UniProtKB-SubCell"/>
</dbReference>
<feature type="transmembrane region" description="Helical" evidence="6">
    <location>
        <begin position="290"/>
        <end position="314"/>
    </location>
</feature>
<evidence type="ECO:0000259" key="7">
    <source>
        <dbReference type="Pfam" id="PF03772"/>
    </source>
</evidence>
<protein>
    <submittedName>
        <fullName evidence="9">ComEC family competence protein</fullName>
    </submittedName>
</protein>
<sequence>MNFESLKIQSLIWPVLFFIGGISMVYASTSYINIGLQILLVVVFFSSLVNLKSKYCTPYLGWIVASLLLFYGSGILLSKFHQREFVRSADLLDTTSSSVGTVFSVQHYENMDRLQIRVQNNHWWKPPHYYNINLLDKNHSIHKGQVIALNRPLKPIESSNIPYAFDAKKYWHLQNTSHELFLYRSTDLIIIRDVPQSFFFRLRQTTAEKIDHLYQNSSQAAILKALLLGQKENVSSKTKEVFKRAGLMHILAVSGLHVGIVSVLLFILLLPVKLLLPRSPFHYLFVLMTLWAYAALTGMNTPVVRAVILTTFYLTARRINRQVNPWNVYFWAVLLVLVIHPNAFFTVSFQLSFGAVASILLFFKTFKMWVRPFFGDNYFTGLVAVSLSAQAGIIPLLLIHFQEISLLSTLSSFLIIPLLFPLIFISALSIILPASWNWFTDALVFFSSQILKLIMDLSEVLAAWSFSSVLLVWNDLTIALIVVILLLIGLSLELRELERWVKYATFVLVVLAASNEAFNIYQKRSSPVLVRHPYKNEPVSEIYFQGICYTSFIDNVPPHLVRMRHKYYVKKKVLMSGVKDWDALYGTLWRMHQSAKYPQSAHLLVLDYIEDHTFAIDLSISSKSYSHWPFGEQLPAPEPQN</sequence>
<evidence type="ECO:0000256" key="1">
    <source>
        <dbReference type="ARBA" id="ARBA00004651"/>
    </source>
</evidence>
<evidence type="ECO:0000259" key="8">
    <source>
        <dbReference type="Pfam" id="PF13567"/>
    </source>
</evidence>
<dbReference type="InterPro" id="IPR052159">
    <property type="entry name" value="Competence_DNA_uptake"/>
</dbReference>
<feature type="domain" description="ComEC/Rec2-related protein" evidence="7">
    <location>
        <begin position="226"/>
        <end position="493"/>
    </location>
</feature>
<evidence type="ECO:0000256" key="2">
    <source>
        <dbReference type="ARBA" id="ARBA00022475"/>
    </source>
</evidence>
<dbReference type="Pfam" id="PF13567">
    <property type="entry name" value="DUF4131"/>
    <property type="match status" value="1"/>
</dbReference>
<dbReference type="AlphaFoldDB" id="A0A953L625"/>
<dbReference type="RefSeq" id="WP_222578730.1">
    <property type="nucleotide sequence ID" value="NZ_JAHVHU010000004.1"/>
</dbReference>
<feature type="transmembrane region" description="Helical" evidence="6">
    <location>
        <begin position="59"/>
        <end position="77"/>
    </location>
</feature>
<evidence type="ECO:0000256" key="5">
    <source>
        <dbReference type="ARBA" id="ARBA00023136"/>
    </source>
</evidence>
<dbReference type="PANTHER" id="PTHR30619:SF7">
    <property type="entry name" value="BETA-LACTAMASE DOMAIN PROTEIN"/>
    <property type="match status" value="1"/>
</dbReference>
<dbReference type="PANTHER" id="PTHR30619">
    <property type="entry name" value="DNA INTERNALIZATION/COMPETENCE PROTEIN COMEC/REC2"/>
    <property type="match status" value="1"/>
</dbReference>
<evidence type="ECO:0000256" key="4">
    <source>
        <dbReference type="ARBA" id="ARBA00022989"/>
    </source>
</evidence>
<feature type="transmembrane region" description="Helical" evidence="6">
    <location>
        <begin position="378"/>
        <end position="401"/>
    </location>
</feature>
<feature type="transmembrane region" description="Helical" evidence="6">
    <location>
        <begin position="460"/>
        <end position="488"/>
    </location>
</feature>
<comment type="caution">
    <text evidence="9">The sequence shown here is derived from an EMBL/GenBank/DDBJ whole genome shotgun (WGS) entry which is preliminary data.</text>
</comment>
<feature type="domain" description="DUF4131" evidence="8">
    <location>
        <begin position="36"/>
        <end position="185"/>
    </location>
</feature>
<proteinExistence type="predicted"/>
<dbReference type="Pfam" id="PF03772">
    <property type="entry name" value="Competence"/>
    <property type="match status" value="1"/>
</dbReference>
<keyword evidence="10" id="KW-1185">Reference proteome</keyword>
<accession>A0A953L625</accession>
<dbReference type="InterPro" id="IPR025405">
    <property type="entry name" value="DUF4131"/>
</dbReference>